<keyword evidence="8" id="KW-1185">Reference proteome</keyword>
<dbReference type="Pfam" id="PF03706">
    <property type="entry name" value="LPG_synthase_TM"/>
    <property type="match status" value="1"/>
</dbReference>
<feature type="transmembrane region" description="Helical" evidence="6">
    <location>
        <begin position="219"/>
        <end position="242"/>
    </location>
</feature>
<name>A0ABU9NCH8_9FLAO</name>
<evidence type="ECO:0000256" key="3">
    <source>
        <dbReference type="ARBA" id="ARBA00022692"/>
    </source>
</evidence>
<keyword evidence="5 6" id="KW-0472">Membrane</keyword>
<reference evidence="7 8" key="1">
    <citation type="submission" date="2024-01" db="EMBL/GenBank/DDBJ databases">
        <title>Aequorivita flavus sp. nov., isolated from deep-sea sediment.</title>
        <authorList>
            <person name="Chen X."/>
        </authorList>
    </citation>
    <scope>NUCLEOTIDE SEQUENCE [LARGE SCALE GENOMIC DNA]</scope>
    <source>
        <strain evidence="7 8">MCCC 1A16935</strain>
    </source>
</reference>
<comment type="caution">
    <text evidence="7">The sequence shown here is derived from an EMBL/GenBank/DDBJ whole genome shotgun (WGS) entry which is preliminary data.</text>
</comment>
<dbReference type="Proteomes" id="UP001390963">
    <property type="component" value="Unassembled WGS sequence"/>
</dbReference>
<evidence type="ECO:0000256" key="4">
    <source>
        <dbReference type="ARBA" id="ARBA00022989"/>
    </source>
</evidence>
<organism evidence="7 8">
    <name type="scientific">Aequorivita flava</name>
    <dbReference type="NCBI Taxonomy" id="3114371"/>
    <lineage>
        <taxon>Bacteria</taxon>
        <taxon>Pseudomonadati</taxon>
        <taxon>Bacteroidota</taxon>
        <taxon>Flavobacteriia</taxon>
        <taxon>Flavobacteriales</taxon>
        <taxon>Flavobacteriaceae</taxon>
        <taxon>Aequorivita</taxon>
    </lineage>
</organism>
<keyword evidence="3 6" id="KW-0812">Transmembrane</keyword>
<evidence type="ECO:0000256" key="5">
    <source>
        <dbReference type="ARBA" id="ARBA00023136"/>
    </source>
</evidence>
<evidence type="ECO:0000256" key="1">
    <source>
        <dbReference type="ARBA" id="ARBA00004651"/>
    </source>
</evidence>
<comment type="subcellular location">
    <subcellularLocation>
        <location evidence="1">Cell membrane</location>
        <topology evidence="1">Multi-pass membrane protein</topology>
    </subcellularLocation>
</comment>
<feature type="transmembrane region" description="Helical" evidence="6">
    <location>
        <begin position="164"/>
        <end position="188"/>
    </location>
</feature>
<dbReference type="RefSeq" id="WP_342688775.1">
    <property type="nucleotide sequence ID" value="NZ_JBANCF010000003.1"/>
</dbReference>
<keyword evidence="2" id="KW-1003">Cell membrane</keyword>
<keyword evidence="4 6" id="KW-1133">Transmembrane helix</keyword>
<sequence length="323" mass="36671">MYFSIMIAQSHKAKQYLLATAKVLVLTITFGYIYYKLKNYSSVDLEAFTSSVFSKGIVSGYPFLLFLILAAANWYFEIAKWQTLLSTVEKINFKTALKQSLAALTISLATPNRIGDYGAKALFFEAKLRKKILLLNFFSGTTQMFVTTIFGVFGLLYLLQNFNITYSITTVAIALVSVILIFVLGYFFKDKVLLFKDLSVARVFRFYYKLPRQVKLKTILFSVFRYVIFSVMFYALLLFFGGNISVSAALPLIFAMYFLVSVLPSIFFLDVVIRGGVAVWLFSLVGVSELTVLWSVLAMWLLNFVIPSILGSFFVFTYQPATR</sequence>
<gene>
    <name evidence="7" type="ORF">VZD24_05910</name>
</gene>
<feature type="transmembrane region" description="Helical" evidence="6">
    <location>
        <begin position="55"/>
        <end position="76"/>
    </location>
</feature>
<dbReference type="EMBL" id="JBANCF010000003">
    <property type="protein sequence ID" value="MEM0573041.1"/>
    <property type="molecule type" value="Genomic_DNA"/>
</dbReference>
<evidence type="ECO:0000313" key="7">
    <source>
        <dbReference type="EMBL" id="MEM0573041.1"/>
    </source>
</evidence>
<protein>
    <submittedName>
        <fullName evidence="7">Lysylphosphatidylglycerol synthase domain-containing protein</fullName>
    </submittedName>
</protein>
<accession>A0ABU9NCH8</accession>
<evidence type="ECO:0000313" key="8">
    <source>
        <dbReference type="Proteomes" id="UP001390963"/>
    </source>
</evidence>
<feature type="transmembrane region" description="Helical" evidence="6">
    <location>
        <begin position="276"/>
        <end position="294"/>
    </location>
</feature>
<feature type="transmembrane region" description="Helical" evidence="6">
    <location>
        <begin position="16"/>
        <end position="35"/>
    </location>
</feature>
<evidence type="ECO:0000256" key="6">
    <source>
        <dbReference type="SAM" id="Phobius"/>
    </source>
</evidence>
<feature type="transmembrane region" description="Helical" evidence="6">
    <location>
        <begin position="248"/>
        <end position="269"/>
    </location>
</feature>
<dbReference type="InterPro" id="IPR022791">
    <property type="entry name" value="L-PG_synthase/AglD"/>
</dbReference>
<proteinExistence type="predicted"/>
<feature type="transmembrane region" description="Helical" evidence="6">
    <location>
        <begin position="300"/>
        <end position="318"/>
    </location>
</feature>
<feature type="transmembrane region" description="Helical" evidence="6">
    <location>
        <begin position="133"/>
        <end position="158"/>
    </location>
</feature>
<evidence type="ECO:0000256" key="2">
    <source>
        <dbReference type="ARBA" id="ARBA00022475"/>
    </source>
</evidence>